<evidence type="ECO:0000313" key="3">
    <source>
        <dbReference type="Proteomes" id="UP000075903"/>
    </source>
</evidence>
<organism evidence="2 3">
    <name type="scientific">Anopheles merus</name>
    <name type="common">Mosquito</name>
    <dbReference type="NCBI Taxonomy" id="30066"/>
    <lineage>
        <taxon>Eukaryota</taxon>
        <taxon>Metazoa</taxon>
        <taxon>Ecdysozoa</taxon>
        <taxon>Arthropoda</taxon>
        <taxon>Hexapoda</taxon>
        <taxon>Insecta</taxon>
        <taxon>Pterygota</taxon>
        <taxon>Neoptera</taxon>
        <taxon>Endopterygota</taxon>
        <taxon>Diptera</taxon>
        <taxon>Nematocera</taxon>
        <taxon>Culicoidea</taxon>
        <taxon>Culicidae</taxon>
        <taxon>Anophelinae</taxon>
        <taxon>Anopheles</taxon>
    </lineage>
</organism>
<protein>
    <submittedName>
        <fullName evidence="2">Uncharacterized protein</fullName>
    </submittedName>
</protein>
<accession>A0A182VLY6</accession>
<proteinExistence type="predicted"/>
<dbReference type="EnsemblMetazoa" id="AMEM017215-RA">
    <property type="protein sequence ID" value="AMEM017215-PA"/>
    <property type="gene ID" value="AMEM017215"/>
</dbReference>
<evidence type="ECO:0000256" key="1">
    <source>
        <dbReference type="SAM" id="MobiDB-lite"/>
    </source>
</evidence>
<feature type="region of interest" description="Disordered" evidence="1">
    <location>
        <begin position="121"/>
        <end position="143"/>
    </location>
</feature>
<sequence length="165" mass="18220">MIQSQPNFSKSTVSGYRQQRVSFAFSSQLSERLRLMRFFGASRNSISITCSAPLLWPERVDDELDVSERVLNLRRFSVPKPLLVEPPLPPITPLPAPMMPPPSASADTYFKPTIMSPFATSRSMSSSDWDGQLSLAPPADPTGEDTMLPPLCCMPFEAVPSPCRS</sequence>
<reference evidence="2" key="1">
    <citation type="submission" date="2020-05" db="UniProtKB">
        <authorList>
            <consortium name="EnsemblMetazoa"/>
        </authorList>
    </citation>
    <scope>IDENTIFICATION</scope>
    <source>
        <strain evidence="2">MAF</strain>
    </source>
</reference>
<dbReference type="VEuPathDB" id="VectorBase:AMEM017215"/>
<dbReference type="Proteomes" id="UP000075903">
    <property type="component" value="Unassembled WGS sequence"/>
</dbReference>
<keyword evidence="3" id="KW-1185">Reference proteome</keyword>
<evidence type="ECO:0000313" key="2">
    <source>
        <dbReference type="EnsemblMetazoa" id="AMEM017215-PA"/>
    </source>
</evidence>
<dbReference type="AlphaFoldDB" id="A0A182VLY6"/>
<name>A0A182VLY6_ANOME</name>